<name>A0A642UFR5_DIURU</name>
<dbReference type="SUPFAM" id="SSF51219">
    <property type="entry name" value="TRAP-like"/>
    <property type="match status" value="1"/>
</dbReference>
<dbReference type="PANTHER" id="PTHR36959:SF2">
    <property type="entry name" value="ALTERED INHERITANCE OF MITOCHONDRIA PROTEIN 24, MITOCHONDRIAL"/>
    <property type="match status" value="1"/>
</dbReference>
<evidence type="ECO:0000256" key="5">
    <source>
        <dbReference type="ARBA" id="ARBA00023128"/>
    </source>
</evidence>
<dbReference type="InterPro" id="IPR036983">
    <property type="entry name" value="AIM24_sf"/>
</dbReference>
<protein>
    <recommendedName>
        <fullName evidence="3 6">Altered inheritance of mitochondria protein 24, mitochondrial</fullName>
    </recommendedName>
</protein>
<reference evidence="7 8" key="1">
    <citation type="submission" date="2019-07" db="EMBL/GenBank/DDBJ databases">
        <title>Genome assembly of two rare yeast pathogens: Diutina rugosa and Trichomonascus ciferrii.</title>
        <authorList>
            <person name="Mixao V."/>
            <person name="Saus E."/>
            <person name="Hansen A."/>
            <person name="Lass-Flor C."/>
            <person name="Gabaldon T."/>
        </authorList>
    </citation>
    <scope>NUCLEOTIDE SEQUENCE [LARGE SCALE GENOMIC DNA]</scope>
    <source>
        <strain evidence="7 8">CBS 613</strain>
    </source>
</reference>
<evidence type="ECO:0000313" key="7">
    <source>
        <dbReference type="EMBL" id="KAA8898100.1"/>
    </source>
</evidence>
<keyword evidence="5 6" id="KW-0496">Mitochondrion</keyword>
<sequence length="301" mass="33852">MRLSPRLWNQLVPIAQRPSVSGNGPFVELPRFKTVGEPSRMLNVTIPASGCVNIRSGFMIGVDGDVNGIMSTATNHNGLEYHAIQPLKSVSVLIAGRSANYALLDNTDNEQWTVLDQRHIIAWSGLNFDLIPTMVLSRLASYQGIGVGTLVVNCDEIGNLYNVEVRNGENFLINPNAIIATTTPIEYKVLKKARVQLDWSKWLPHISLPRSGLFGTLGVRWDDIKEKIITKETRQFFGKLLICWHECKQWVSHKILRRIHETPIYAQVKGPAKLLLNTKSSVANRKMFTNSEIDYIRGHKI</sequence>
<accession>A0A642UFR5</accession>
<keyword evidence="4" id="KW-0809">Transit peptide</keyword>
<dbReference type="OMA" id="WIILQDY"/>
<gene>
    <name evidence="7" type="ORF">DIURU_004954</name>
</gene>
<evidence type="ECO:0000256" key="4">
    <source>
        <dbReference type="ARBA" id="ARBA00022946"/>
    </source>
</evidence>
<dbReference type="Proteomes" id="UP000449547">
    <property type="component" value="Unassembled WGS sequence"/>
</dbReference>
<evidence type="ECO:0000313" key="8">
    <source>
        <dbReference type="Proteomes" id="UP000449547"/>
    </source>
</evidence>
<comment type="subcellular location">
    <subcellularLocation>
        <location evidence="1 6">Mitochondrion</location>
    </subcellularLocation>
</comment>
<dbReference type="GeneID" id="54783605"/>
<dbReference type="VEuPathDB" id="FungiDB:DIURU_004954"/>
<dbReference type="InterPro" id="IPR016031">
    <property type="entry name" value="Trp_RNA-bd_attenuator-like_dom"/>
</dbReference>
<comment type="similarity">
    <text evidence="2 6">Belongs to the AIM24 family.</text>
</comment>
<evidence type="ECO:0000256" key="3">
    <source>
        <dbReference type="ARBA" id="ARBA00013287"/>
    </source>
</evidence>
<dbReference type="GO" id="GO:0005743">
    <property type="term" value="C:mitochondrial inner membrane"/>
    <property type="evidence" value="ECO:0007669"/>
    <property type="project" value="TreeGrafter"/>
</dbReference>
<organism evidence="7 8">
    <name type="scientific">Diutina rugosa</name>
    <name type="common">Yeast</name>
    <name type="synonym">Candida rugosa</name>
    <dbReference type="NCBI Taxonomy" id="5481"/>
    <lineage>
        <taxon>Eukaryota</taxon>
        <taxon>Fungi</taxon>
        <taxon>Dikarya</taxon>
        <taxon>Ascomycota</taxon>
        <taxon>Saccharomycotina</taxon>
        <taxon>Pichiomycetes</taxon>
        <taxon>Debaryomycetaceae</taxon>
        <taxon>Diutina</taxon>
    </lineage>
</organism>
<dbReference type="OrthoDB" id="5295771at2759"/>
<dbReference type="Gene3D" id="3.60.160.10">
    <property type="entry name" value="Mitochondrial biogenesis AIM24"/>
    <property type="match status" value="1"/>
</dbReference>
<dbReference type="RefSeq" id="XP_034010357.1">
    <property type="nucleotide sequence ID" value="XM_034157883.1"/>
</dbReference>
<comment type="caution">
    <text evidence="7">The sequence shown here is derived from an EMBL/GenBank/DDBJ whole genome shotgun (WGS) entry which is preliminary data.</text>
</comment>
<dbReference type="InterPro" id="IPR002838">
    <property type="entry name" value="AIM24"/>
</dbReference>
<dbReference type="EMBL" id="SWFT01000149">
    <property type="protein sequence ID" value="KAA8898100.1"/>
    <property type="molecule type" value="Genomic_DNA"/>
</dbReference>
<dbReference type="GO" id="GO:0007007">
    <property type="term" value="P:inner mitochondrial membrane organization"/>
    <property type="evidence" value="ECO:0007669"/>
    <property type="project" value="TreeGrafter"/>
</dbReference>
<proteinExistence type="inferred from homology"/>
<dbReference type="Pfam" id="PF01987">
    <property type="entry name" value="AIM24"/>
    <property type="match status" value="1"/>
</dbReference>
<dbReference type="PANTHER" id="PTHR36959">
    <property type="entry name" value="ALTERED INHERITANCE OF MITOCHONDRIA PROTEIN 24, MITOCHONDRIAL"/>
    <property type="match status" value="1"/>
</dbReference>
<evidence type="ECO:0000256" key="6">
    <source>
        <dbReference type="RuleBase" id="RU363045"/>
    </source>
</evidence>
<keyword evidence="8" id="KW-1185">Reference proteome</keyword>
<evidence type="ECO:0000256" key="2">
    <source>
        <dbReference type="ARBA" id="ARBA00009322"/>
    </source>
</evidence>
<dbReference type="AlphaFoldDB" id="A0A642UFR5"/>
<evidence type="ECO:0000256" key="1">
    <source>
        <dbReference type="ARBA" id="ARBA00004173"/>
    </source>
</evidence>